<dbReference type="PANTHER" id="PTHR43047">
    <property type="entry name" value="TWO-COMPONENT HISTIDINE PROTEIN KINASE"/>
    <property type="match status" value="1"/>
</dbReference>
<dbReference type="Pfam" id="PF02518">
    <property type="entry name" value="HATPase_c"/>
    <property type="match status" value="1"/>
</dbReference>
<dbReference type="InterPro" id="IPR036097">
    <property type="entry name" value="HisK_dim/P_sf"/>
</dbReference>
<dbReference type="EMBL" id="JBBKTW010000009">
    <property type="protein sequence ID" value="MEN2991118.1"/>
    <property type="molecule type" value="Genomic_DNA"/>
</dbReference>
<evidence type="ECO:0000256" key="3">
    <source>
        <dbReference type="ARBA" id="ARBA00022553"/>
    </source>
</evidence>
<sequence length="772" mass="81359">MAIDPIALNRMCLRAAAAAGGHAEAIRAWAGAIGDAFGAARVVLWLSAPASSAVQCLVDWSGPLAAGGDDSRGGRTEQVVRLAVRPRPVLLTLTMPGGIVSVDPDLVADLAAQLQLILNGMAADERARLLAGALDAVDDGVLIVEARPVDGPPSELSHASRHFSAVAPFAALPPPLDRPGVVGPLRAAIGRSLASGQAERVAVLDPRADGEAAVARLDISCLAPRGLFTGGWMAVLRDPDGGRQGAEAAEARERMFRALYDANPVPMWIYDEHDLRLLSVNEAMVAKYGYDAETLLGMSLLDLRPAEDVPAVMQVLSTRARAHEVSGPWRHRAANGDTFHVEIVTHRLEWQGRPAILTAAFDITERELANRVLRMRQADSDRLLRVQSAILDSIPAVVWLLDAAGNVVAMNRAWHRLATDLGDTAPDIRIGRDFRGRRDGFGSAGGYPMAGETDAARPLPAGMVQAVLSVLSGQKSEASHDFPVMVGGATRWFQTTVTAVVDAQGLPGGAVVMSIDISAMKRAQFDILAAQNRAIAASAAKSLFLAHMSHELRTPLNAVIGFADVIEGEMLGPVGVRTYKDYAGHVSVAGRHLLQVIDGLLDLANIETGSLIPDRQPVDLAQIVAEAAAACGTALRRHGAHLDLLTLGAAMTEADPRLLSRMAQALIDNAVRHGREGGCVQVRVDGTRPEAVVIDIVDDGPGIAADRLHGLTEPFATPSGDVRVATSGVGLGLPLARHYAELHGGRLELVDRQAAGGGETGLAVRVVLPRPS</sequence>
<protein>
    <recommendedName>
        <fullName evidence="2">histidine kinase</fullName>
        <ecNumber evidence="2">2.7.13.3</ecNumber>
    </recommendedName>
</protein>
<evidence type="ECO:0000259" key="6">
    <source>
        <dbReference type="PROSITE" id="PS50109"/>
    </source>
</evidence>
<keyword evidence="4" id="KW-0808">Transferase</keyword>
<evidence type="ECO:0000256" key="4">
    <source>
        <dbReference type="ARBA" id="ARBA00022679"/>
    </source>
</evidence>
<dbReference type="InterPro" id="IPR003594">
    <property type="entry name" value="HATPase_dom"/>
</dbReference>
<dbReference type="Pfam" id="PF00512">
    <property type="entry name" value="HisKA"/>
    <property type="match status" value="1"/>
</dbReference>
<dbReference type="RefSeq" id="WP_345938345.1">
    <property type="nucleotide sequence ID" value="NZ_JBBKTW010000009.1"/>
</dbReference>
<dbReference type="EC" id="2.7.13.3" evidence="2"/>
<keyword evidence="9" id="KW-1185">Reference proteome</keyword>
<feature type="domain" description="Histidine kinase" evidence="6">
    <location>
        <begin position="547"/>
        <end position="772"/>
    </location>
</feature>
<dbReference type="InterPro" id="IPR035965">
    <property type="entry name" value="PAS-like_dom_sf"/>
</dbReference>
<gene>
    <name evidence="8" type="ORF">WG926_22590</name>
</gene>
<reference evidence="8 9" key="1">
    <citation type="submission" date="2024-03" db="EMBL/GenBank/DDBJ databases">
        <title>High-quality draft genome sequencing of Tistrella sp. BH-R2-4.</title>
        <authorList>
            <person name="Dong C."/>
        </authorList>
    </citation>
    <scope>NUCLEOTIDE SEQUENCE [LARGE SCALE GENOMIC DNA]</scope>
    <source>
        <strain evidence="8 9">BH-R2-4</strain>
    </source>
</reference>
<dbReference type="InterPro" id="IPR004358">
    <property type="entry name" value="Sig_transdc_His_kin-like_C"/>
</dbReference>
<feature type="domain" description="PAS" evidence="7">
    <location>
        <begin position="252"/>
        <end position="323"/>
    </location>
</feature>
<dbReference type="InterPro" id="IPR005467">
    <property type="entry name" value="His_kinase_dom"/>
</dbReference>
<dbReference type="Gene3D" id="3.30.450.20">
    <property type="entry name" value="PAS domain"/>
    <property type="match status" value="2"/>
</dbReference>
<organism evidence="8 9">
    <name type="scientific">Tistrella arctica</name>
    <dbReference type="NCBI Taxonomy" id="3133430"/>
    <lineage>
        <taxon>Bacteria</taxon>
        <taxon>Pseudomonadati</taxon>
        <taxon>Pseudomonadota</taxon>
        <taxon>Alphaproteobacteria</taxon>
        <taxon>Geminicoccales</taxon>
        <taxon>Geminicoccaceae</taxon>
        <taxon>Tistrella</taxon>
    </lineage>
</organism>
<keyword evidence="5" id="KW-0418">Kinase</keyword>
<keyword evidence="3" id="KW-0597">Phosphoprotein</keyword>
<dbReference type="Proteomes" id="UP001413721">
    <property type="component" value="Unassembled WGS sequence"/>
</dbReference>
<comment type="caution">
    <text evidence="8">The sequence shown here is derived from an EMBL/GenBank/DDBJ whole genome shotgun (WGS) entry which is preliminary data.</text>
</comment>
<dbReference type="InterPro" id="IPR003661">
    <property type="entry name" value="HisK_dim/P_dom"/>
</dbReference>
<evidence type="ECO:0000313" key="8">
    <source>
        <dbReference type="EMBL" id="MEN2991118.1"/>
    </source>
</evidence>
<dbReference type="InterPro" id="IPR013656">
    <property type="entry name" value="PAS_4"/>
</dbReference>
<dbReference type="PROSITE" id="PS50109">
    <property type="entry name" value="HIS_KIN"/>
    <property type="match status" value="1"/>
</dbReference>
<dbReference type="SUPFAM" id="SSF47384">
    <property type="entry name" value="Homodimeric domain of signal transducing histidine kinase"/>
    <property type="match status" value="1"/>
</dbReference>
<dbReference type="SUPFAM" id="SSF55874">
    <property type="entry name" value="ATPase domain of HSP90 chaperone/DNA topoisomerase II/histidine kinase"/>
    <property type="match status" value="1"/>
</dbReference>
<dbReference type="PRINTS" id="PR00344">
    <property type="entry name" value="BCTRLSENSOR"/>
</dbReference>
<dbReference type="InterPro" id="IPR036890">
    <property type="entry name" value="HATPase_C_sf"/>
</dbReference>
<dbReference type="InterPro" id="IPR000014">
    <property type="entry name" value="PAS"/>
</dbReference>
<dbReference type="PROSITE" id="PS50112">
    <property type="entry name" value="PAS"/>
    <property type="match status" value="1"/>
</dbReference>
<proteinExistence type="predicted"/>
<dbReference type="SUPFAM" id="SSF55785">
    <property type="entry name" value="PYP-like sensor domain (PAS domain)"/>
    <property type="match status" value="2"/>
</dbReference>
<dbReference type="Pfam" id="PF08448">
    <property type="entry name" value="PAS_4"/>
    <property type="match status" value="2"/>
</dbReference>
<evidence type="ECO:0000256" key="5">
    <source>
        <dbReference type="ARBA" id="ARBA00022777"/>
    </source>
</evidence>
<evidence type="ECO:0000313" key="9">
    <source>
        <dbReference type="Proteomes" id="UP001413721"/>
    </source>
</evidence>
<dbReference type="CDD" id="cd00130">
    <property type="entry name" value="PAS"/>
    <property type="match status" value="1"/>
</dbReference>
<dbReference type="CDD" id="cd00082">
    <property type="entry name" value="HisKA"/>
    <property type="match status" value="1"/>
</dbReference>
<dbReference type="CDD" id="cd00075">
    <property type="entry name" value="HATPase"/>
    <property type="match status" value="1"/>
</dbReference>
<dbReference type="Gene3D" id="3.30.565.10">
    <property type="entry name" value="Histidine kinase-like ATPase, C-terminal domain"/>
    <property type="match status" value="1"/>
</dbReference>
<evidence type="ECO:0000256" key="1">
    <source>
        <dbReference type="ARBA" id="ARBA00000085"/>
    </source>
</evidence>
<evidence type="ECO:0000256" key="2">
    <source>
        <dbReference type="ARBA" id="ARBA00012438"/>
    </source>
</evidence>
<accession>A0ABU9YQM5</accession>
<dbReference type="PANTHER" id="PTHR43047:SF72">
    <property type="entry name" value="OSMOSENSING HISTIDINE PROTEIN KINASE SLN1"/>
    <property type="match status" value="1"/>
</dbReference>
<dbReference type="SMART" id="SM00091">
    <property type="entry name" value="PAS"/>
    <property type="match status" value="2"/>
</dbReference>
<dbReference type="NCBIfam" id="TIGR00229">
    <property type="entry name" value="sensory_box"/>
    <property type="match status" value="1"/>
</dbReference>
<evidence type="ECO:0000259" key="7">
    <source>
        <dbReference type="PROSITE" id="PS50112"/>
    </source>
</evidence>
<dbReference type="SMART" id="SM00387">
    <property type="entry name" value="HATPase_c"/>
    <property type="match status" value="1"/>
</dbReference>
<name>A0ABU9YQM5_9PROT</name>
<dbReference type="SMART" id="SM00388">
    <property type="entry name" value="HisKA"/>
    <property type="match status" value="1"/>
</dbReference>
<dbReference type="Gene3D" id="1.10.287.130">
    <property type="match status" value="1"/>
</dbReference>
<comment type="catalytic activity">
    <reaction evidence="1">
        <text>ATP + protein L-histidine = ADP + protein N-phospho-L-histidine.</text>
        <dbReference type="EC" id="2.7.13.3"/>
    </reaction>
</comment>